<evidence type="ECO:0000313" key="7">
    <source>
        <dbReference type="Proteomes" id="UP001232245"/>
    </source>
</evidence>
<keyword evidence="3" id="KW-0862">Zinc</keyword>
<protein>
    <submittedName>
        <fullName evidence="6">YteA family regulatory protein</fullName>
    </submittedName>
</protein>
<reference evidence="6 7" key="1">
    <citation type="submission" date="2023-07" db="EMBL/GenBank/DDBJ databases">
        <title>Genomic Encyclopedia of Type Strains, Phase IV (KMG-IV): sequencing the most valuable type-strain genomes for metagenomic binning, comparative biology and taxonomic classification.</title>
        <authorList>
            <person name="Goeker M."/>
        </authorList>
    </citation>
    <scope>NUCLEOTIDE SEQUENCE [LARGE SCALE GENOMIC DNA]</scope>
    <source>
        <strain evidence="6 7">DSM 17723</strain>
    </source>
</reference>
<organism evidence="6 7">
    <name type="scientific">Metabacillus niabensis</name>
    <dbReference type="NCBI Taxonomy" id="324854"/>
    <lineage>
        <taxon>Bacteria</taxon>
        <taxon>Bacillati</taxon>
        <taxon>Bacillota</taxon>
        <taxon>Bacilli</taxon>
        <taxon>Bacillales</taxon>
        <taxon>Bacillaceae</taxon>
        <taxon>Metabacillus</taxon>
    </lineage>
</organism>
<keyword evidence="2" id="KW-0863">Zinc-finger</keyword>
<dbReference type="InterPro" id="IPR037187">
    <property type="entry name" value="DnaK_N"/>
</dbReference>
<dbReference type="NCBIfam" id="TIGR02890">
    <property type="entry name" value="bacill_yteA"/>
    <property type="match status" value="1"/>
</dbReference>
<evidence type="ECO:0000259" key="5">
    <source>
        <dbReference type="Pfam" id="PF01258"/>
    </source>
</evidence>
<dbReference type="SUPFAM" id="SSF57716">
    <property type="entry name" value="Glucocorticoid receptor-like (DNA-binding domain)"/>
    <property type="match status" value="1"/>
</dbReference>
<accession>A0ABT9YWV3</accession>
<gene>
    <name evidence="6" type="ORF">J2S02_000799</name>
</gene>
<dbReference type="InterPro" id="IPR000962">
    <property type="entry name" value="Znf_DskA_TraR"/>
</dbReference>
<dbReference type="EMBL" id="JAUSTZ010000002">
    <property type="protein sequence ID" value="MDQ0224470.1"/>
    <property type="molecule type" value="Genomic_DNA"/>
</dbReference>
<feature type="domain" description="Zinc finger DksA/TraR C4-type" evidence="5">
    <location>
        <begin position="89"/>
        <end position="117"/>
    </location>
</feature>
<dbReference type="InterPro" id="IPR014240">
    <property type="entry name" value="YteA"/>
</dbReference>
<dbReference type="SUPFAM" id="SSF109635">
    <property type="entry name" value="DnaK suppressor protein DksA, alpha-hairpin domain"/>
    <property type="match status" value="1"/>
</dbReference>
<dbReference type="PANTHER" id="PTHR33823">
    <property type="entry name" value="RNA POLYMERASE-BINDING TRANSCRIPTION FACTOR DKSA-RELATED"/>
    <property type="match status" value="1"/>
</dbReference>
<proteinExistence type="predicted"/>
<evidence type="ECO:0000256" key="3">
    <source>
        <dbReference type="ARBA" id="ARBA00022833"/>
    </source>
</evidence>
<keyword evidence="7" id="KW-1185">Reference proteome</keyword>
<name>A0ABT9YWV3_9BACI</name>
<sequence>MLSSQQVESFRSQLEEMKDEIKQRMDMTAHFGLEAGHFHESVGDLSSYDNHPADEATELYEREKDIALNEHIEEELNDINRALKAIENGTYGKCQVCGIEIPIDRLDAIPTTTTCINHAPEEVVSHNRPIEEGVLMPPFGKFNYDDKDEDVAFDAEDAYQIVNSFGSSETPSDLSYPKDHYNDVYMDSEEPEGYVEDYENFIGTDIEGKNITVYPSTQHEKYEEELDEEGIMTMFGDLPGYEKDPYTERDAD</sequence>
<evidence type="ECO:0000313" key="6">
    <source>
        <dbReference type="EMBL" id="MDQ0224470.1"/>
    </source>
</evidence>
<evidence type="ECO:0000256" key="4">
    <source>
        <dbReference type="PROSITE-ProRule" id="PRU00510"/>
    </source>
</evidence>
<dbReference type="Pfam" id="PF01258">
    <property type="entry name" value="zf-dskA_traR"/>
    <property type="match status" value="1"/>
</dbReference>
<dbReference type="RefSeq" id="WP_095302437.1">
    <property type="nucleotide sequence ID" value="NZ_CADEPK010000117.1"/>
</dbReference>
<dbReference type="Proteomes" id="UP001232245">
    <property type="component" value="Unassembled WGS sequence"/>
</dbReference>
<comment type="caution">
    <text evidence="6">The sequence shown here is derived from an EMBL/GenBank/DDBJ whole genome shotgun (WGS) entry which is preliminary data.</text>
</comment>
<dbReference type="Gene3D" id="1.20.120.910">
    <property type="entry name" value="DksA, coiled-coil domain"/>
    <property type="match status" value="1"/>
</dbReference>
<evidence type="ECO:0000256" key="1">
    <source>
        <dbReference type="ARBA" id="ARBA00022723"/>
    </source>
</evidence>
<dbReference type="PROSITE" id="PS51128">
    <property type="entry name" value="ZF_DKSA_2"/>
    <property type="match status" value="1"/>
</dbReference>
<evidence type="ECO:0000256" key="2">
    <source>
        <dbReference type="ARBA" id="ARBA00022771"/>
    </source>
</evidence>
<feature type="zinc finger region" description="dksA C4-type" evidence="4">
    <location>
        <begin position="94"/>
        <end position="118"/>
    </location>
</feature>
<keyword evidence="1" id="KW-0479">Metal-binding</keyword>
<dbReference type="PANTHER" id="PTHR33823:SF4">
    <property type="entry name" value="GENERAL STRESS PROTEIN 16O"/>
    <property type="match status" value="1"/>
</dbReference>